<evidence type="ECO:0000256" key="1">
    <source>
        <dbReference type="SAM" id="Coils"/>
    </source>
</evidence>
<sequence length="581" mass="68044">MQTEEPQRYQKFRNSFRLAQKSNGSKQNDNGIKENGKLSKRPDRENEFSRAERERRMQQIEELAREKSPNSENLIHLLREKECEIQTMGEDLENLVFERRELQEALSEAQTIIDQQQDQLTEFRRRAAQSRTDAEAFKMKNMFLSLGANTRDEQLNALTTACDRLEAEVEALTWQLDQNRRSLNQVQNQRDHLQKQLDEALQWHETLLTDQATTAMNEISVSAGPDQPKTVEAKLDNAYDEVAVESGIERTEQNQLLKNMQEMELQEKQQQQEQQQQQQPIQQPSPVSEVPSQSVTIIQHQQITKEVDDLRRQLAELRDREREWAKTESRLLDRQQQFEDEREKHLARIEMLMHTRKSSSMSDLDTTADQPPSVILFRIFSKSHILSTSIITNLWSADLHENHPPLGPVNSFHTLNLSLSLYPLSIMVLDQSALSRQTDPGQLIELRRVKDELIRWRLYACSLVRTFVDNCEEFIRRTNYNEPEFHTIAERRWYDYAVYLLEILITEAPQRLSESDVELIRRNTSGQQKATLFRRSTMDSLTTNGPDLLSAVTLRRKERSSTQERVAKLARKSLFRKSRDK</sequence>
<keyword evidence="4" id="KW-1185">Reference proteome</keyword>
<reference evidence="3" key="1">
    <citation type="submission" date="2019-03" db="EMBL/GenBank/DDBJ databases">
        <title>Improved annotation for the trematode Fasciola hepatica.</title>
        <authorList>
            <person name="Choi Y.-J."/>
            <person name="Martin J."/>
            <person name="Mitreva M."/>
        </authorList>
    </citation>
    <scope>NUCLEOTIDE SEQUENCE [LARGE SCALE GENOMIC DNA]</scope>
</reference>
<feature type="compositionally biased region" description="Basic and acidic residues" evidence="2">
    <location>
        <begin position="31"/>
        <end position="57"/>
    </location>
</feature>
<organism evidence="3 4">
    <name type="scientific">Fasciola hepatica</name>
    <name type="common">Liver fluke</name>
    <dbReference type="NCBI Taxonomy" id="6192"/>
    <lineage>
        <taxon>Eukaryota</taxon>
        <taxon>Metazoa</taxon>
        <taxon>Spiralia</taxon>
        <taxon>Lophotrochozoa</taxon>
        <taxon>Platyhelminthes</taxon>
        <taxon>Trematoda</taxon>
        <taxon>Digenea</taxon>
        <taxon>Plagiorchiida</taxon>
        <taxon>Echinostomata</taxon>
        <taxon>Echinostomatoidea</taxon>
        <taxon>Fasciolidae</taxon>
        <taxon>Fasciola</taxon>
    </lineage>
</organism>
<keyword evidence="3" id="KW-0436">Ligase</keyword>
<dbReference type="EMBL" id="JXXN02002856">
    <property type="protein sequence ID" value="THD22295.1"/>
    <property type="molecule type" value="Genomic_DNA"/>
</dbReference>
<evidence type="ECO:0000313" key="4">
    <source>
        <dbReference type="Proteomes" id="UP000230066"/>
    </source>
</evidence>
<feature type="region of interest" description="Disordered" evidence="2">
    <location>
        <begin position="1"/>
        <end position="57"/>
    </location>
</feature>
<gene>
    <name evidence="3" type="ORF">D915_007060</name>
</gene>
<feature type="compositionally biased region" description="Low complexity" evidence="2">
    <location>
        <begin position="268"/>
        <end position="295"/>
    </location>
</feature>
<feature type="compositionally biased region" description="Polar residues" evidence="2">
    <location>
        <begin position="20"/>
        <end position="30"/>
    </location>
</feature>
<dbReference type="AlphaFoldDB" id="A0A4E0R5D3"/>
<keyword evidence="1" id="KW-0175">Coiled coil</keyword>
<dbReference type="Proteomes" id="UP000230066">
    <property type="component" value="Unassembled WGS sequence"/>
</dbReference>
<feature type="region of interest" description="Disordered" evidence="2">
    <location>
        <begin position="264"/>
        <end position="295"/>
    </location>
</feature>
<feature type="coiled-coil region" evidence="1">
    <location>
        <begin position="92"/>
        <end position="203"/>
    </location>
</feature>
<evidence type="ECO:0000313" key="3">
    <source>
        <dbReference type="EMBL" id="THD22295.1"/>
    </source>
</evidence>
<evidence type="ECO:0000256" key="2">
    <source>
        <dbReference type="SAM" id="MobiDB-lite"/>
    </source>
</evidence>
<accession>A0A4E0R5D3</accession>
<comment type="caution">
    <text evidence="3">The sequence shown here is derived from an EMBL/GenBank/DDBJ whole genome shotgun (WGS) entry which is preliminary data.</text>
</comment>
<dbReference type="GO" id="GO:0016874">
    <property type="term" value="F:ligase activity"/>
    <property type="evidence" value="ECO:0007669"/>
    <property type="project" value="UniProtKB-KW"/>
</dbReference>
<name>A0A4E0R5D3_FASHE</name>
<protein>
    <submittedName>
        <fullName evidence="3">Glutamate-cysteine ligase</fullName>
    </submittedName>
</protein>
<proteinExistence type="predicted"/>